<name>D2V846_NAEGR</name>
<sequence>MATVPHSIFSYKGFDIDIASKNAGPMVLFLGSTPNMDELKSFVSSLYGECKIVPSPQERKALQSSLEHAEPELIQGDVTFVPKKPWEGLKFPELRPLNKTEQEKKLDDIVAEKGSSDEFKDAYKVQLIKKAEIALYKLNLANKRHQALMLKNELDTYRTVAREYGENSRARVEHQLRLESRLVDL</sequence>
<dbReference type="RefSeq" id="XP_002679724.1">
    <property type="nucleotide sequence ID" value="XM_002679678.1"/>
</dbReference>
<accession>D2V846</accession>
<dbReference type="OrthoDB" id="10255120at2759"/>
<reference evidence="1 2" key="1">
    <citation type="journal article" date="2010" name="Cell">
        <title>The genome of Naegleria gruberi illuminates early eukaryotic versatility.</title>
        <authorList>
            <person name="Fritz-Laylin L.K."/>
            <person name="Prochnik S.E."/>
            <person name="Ginger M.L."/>
            <person name="Dacks J.B."/>
            <person name="Carpenter M.L."/>
            <person name="Field M.C."/>
            <person name="Kuo A."/>
            <person name="Paredez A."/>
            <person name="Chapman J."/>
            <person name="Pham J."/>
            <person name="Shu S."/>
            <person name="Neupane R."/>
            <person name="Cipriano M."/>
            <person name="Mancuso J."/>
            <person name="Tu H."/>
            <person name="Salamov A."/>
            <person name="Lindquist E."/>
            <person name="Shapiro H."/>
            <person name="Lucas S."/>
            <person name="Grigoriev I.V."/>
            <person name="Cande W.Z."/>
            <person name="Fulton C."/>
            <person name="Rokhsar D.S."/>
            <person name="Dawson S.C."/>
        </authorList>
    </citation>
    <scope>NUCLEOTIDE SEQUENCE [LARGE SCALE GENOMIC DNA]</scope>
    <source>
        <strain evidence="1 2">NEG-M</strain>
    </source>
</reference>
<proteinExistence type="predicted"/>
<evidence type="ECO:0000313" key="1">
    <source>
        <dbReference type="EMBL" id="EFC46980.1"/>
    </source>
</evidence>
<dbReference type="VEuPathDB" id="AmoebaDB:NAEGRDRAFT_78962"/>
<dbReference type="Proteomes" id="UP000006671">
    <property type="component" value="Unassembled WGS sequence"/>
</dbReference>
<dbReference type="OMA" id="EPELIQG"/>
<dbReference type="InParanoid" id="D2V846"/>
<organism evidence="2">
    <name type="scientific">Naegleria gruberi</name>
    <name type="common">Amoeba</name>
    <dbReference type="NCBI Taxonomy" id="5762"/>
    <lineage>
        <taxon>Eukaryota</taxon>
        <taxon>Discoba</taxon>
        <taxon>Heterolobosea</taxon>
        <taxon>Tetramitia</taxon>
        <taxon>Eutetramitia</taxon>
        <taxon>Vahlkampfiidae</taxon>
        <taxon>Naegleria</taxon>
    </lineage>
</organism>
<dbReference type="EMBL" id="GG738856">
    <property type="protein sequence ID" value="EFC46980.1"/>
    <property type="molecule type" value="Genomic_DNA"/>
</dbReference>
<evidence type="ECO:0000313" key="2">
    <source>
        <dbReference type="Proteomes" id="UP000006671"/>
    </source>
</evidence>
<keyword evidence="2" id="KW-1185">Reference proteome</keyword>
<dbReference type="GeneID" id="8861293"/>
<dbReference type="AlphaFoldDB" id="D2V846"/>
<protein>
    <submittedName>
        <fullName evidence="1">Predicted protein</fullName>
    </submittedName>
</protein>
<dbReference type="KEGG" id="ngr:NAEGRDRAFT_78962"/>
<gene>
    <name evidence="1" type="ORF">NAEGRDRAFT_78962</name>
</gene>